<keyword evidence="5 7" id="KW-1133">Transmembrane helix</keyword>
<feature type="domain" description="VTT" evidence="8">
    <location>
        <begin position="32"/>
        <end position="159"/>
    </location>
</feature>
<evidence type="ECO:0000256" key="7">
    <source>
        <dbReference type="RuleBase" id="RU367016"/>
    </source>
</evidence>
<evidence type="ECO:0000313" key="9">
    <source>
        <dbReference type="EMBL" id="MBB5189313.1"/>
    </source>
</evidence>
<keyword evidence="3 7" id="KW-1003">Cell membrane</keyword>
<evidence type="ECO:0000256" key="1">
    <source>
        <dbReference type="ARBA" id="ARBA00004651"/>
    </source>
</evidence>
<proteinExistence type="inferred from homology"/>
<organism evidence="9 10">
    <name type="scientific">Silvimonas terrae</name>
    <dbReference type="NCBI Taxonomy" id="300266"/>
    <lineage>
        <taxon>Bacteria</taxon>
        <taxon>Pseudomonadati</taxon>
        <taxon>Pseudomonadota</taxon>
        <taxon>Betaproteobacteria</taxon>
        <taxon>Neisseriales</taxon>
        <taxon>Chitinibacteraceae</taxon>
        <taxon>Silvimonas</taxon>
    </lineage>
</organism>
<sequence length="215" mass="24270">MDILQYLLPVFTDYGYVAVFGVLLVCGFGVPIPEDITLVAGGIISGLGFADVHTMFGVGMAGVLVGDSIMFFIGRHFGTRALKWRWVAHVLTPERYAAVQDKFRRYGNRVLFVARFLPGLRTPIYLTAGMSRCIPFWRFLLADGLAALISVPVWVYLGYYGAFQRQWLEHAIKQGQTGMWLVLAALATLTLIWYIRHKRHQSHCKALTSKVLREE</sequence>
<dbReference type="InterPro" id="IPR032816">
    <property type="entry name" value="VTT_dom"/>
</dbReference>
<dbReference type="InterPro" id="IPR032818">
    <property type="entry name" value="DedA-like"/>
</dbReference>
<feature type="transmembrane region" description="Helical" evidence="7">
    <location>
        <begin position="136"/>
        <end position="157"/>
    </location>
</feature>
<dbReference type="PANTHER" id="PTHR30353:SF15">
    <property type="entry name" value="INNER MEMBRANE PROTEIN YABI"/>
    <property type="match status" value="1"/>
</dbReference>
<dbReference type="Proteomes" id="UP000543030">
    <property type="component" value="Unassembled WGS sequence"/>
</dbReference>
<gene>
    <name evidence="9" type="ORF">HNQ50_000023</name>
</gene>
<name>A0A840RA64_9NEIS</name>
<comment type="caution">
    <text evidence="9">The sequence shown here is derived from an EMBL/GenBank/DDBJ whole genome shotgun (WGS) entry which is preliminary data.</text>
</comment>
<comment type="similarity">
    <text evidence="2 7">Belongs to the DedA family.</text>
</comment>
<comment type="subcellular location">
    <subcellularLocation>
        <location evidence="1 7">Cell membrane</location>
        <topology evidence="1 7">Multi-pass membrane protein</topology>
    </subcellularLocation>
</comment>
<dbReference type="PANTHER" id="PTHR30353">
    <property type="entry name" value="INNER MEMBRANE PROTEIN DEDA-RELATED"/>
    <property type="match status" value="1"/>
</dbReference>
<evidence type="ECO:0000256" key="5">
    <source>
        <dbReference type="ARBA" id="ARBA00022989"/>
    </source>
</evidence>
<keyword evidence="4 7" id="KW-0812">Transmembrane</keyword>
<feature type="transmembrane region" description="Helical" evidence="7">
    <location>
        <begin position="177"/>
        <end position="195"/>
    </location>
</feature>
<evidence type="ECO:0000256" key="3">
    <source>
        <dbReference type="ARBA" id="ARBA00022475"/>
    </source>
</evidence>
<evidence type="ECO:0000256" key="6">
    <source>
        <dbReference type="ARBA" id="ARBA00023136"/>
    </source>
</evidence>
<protein>
    <submittedName>
        <fullName evidence="9">Membrane protein DedA with SNARE-associated domain</fullName>
    </submittedName>
</protein>
<dbReference type="AlphaFoldDB" id="A0A840RA64"/>
<dbReference type="EMBL" id="JACHHN010000001">
    <property type="protein sequence ID" value="MBB5189313.1"/>
    <property type="molecule type" value="Genomic_DNA"/>
</dbReference>
<reference evidence="9 10" key="1">
    <citation type="submission" date="2020-08" db="EMBL/GenBank/DDBJ databases">
        <title>Genomic Encyclopedia of Type Strains, Phase IV (KMG-IV): sequencing the most valuable type-strain genomes for metagenomic binning, comparative biology and taxonomic classification.</title>
        <authorList>
            <person name="Goeker M."/>
        </authorList>
    </citation>
    <scope>NUCLEOTIDE SEQUENCE [LARGE SCALE GENOMIC DNA]</scope>
    <source>
        <strain evidence="9 10">DSM 18233</strain>
    </source>
</reference>
<dbReference type="GO" id="GO:0005886">
    <property type="term" value="C:plasma membrane"/>
    <property type="evidence" value="ECO:0007669"/>
    <property type="project" value="UniProtKB-SubCell"/>
</dbReference>
<feature type="transmembrane region" description="Helical" evidence="7">
    <location>
        <begin position="7"/>
        <end position="32"/>
    </location>
</feature>
<dbReference type="Pfam" id="PF09335">
    <property type="entry name" value="VTT_dom"/>
    <property type="match status" value="1"/>
</dbReference>
<evidence type="ECO:0000259" key="8">
    <source>
        <dbReference type="Pfam" id="PF09335"/>
    </source>
</evidence>
<dbReference type="RefSeq" id="WP_184096323.1">
    <property type="nucleotide sequence ID" value="NZ_JACHHN010000001.1"/>
</dbReference>
<evidence type="ECO:0000256" key="2">
    <source>
        <dbReference type="ARBA" id="ARBA00010792"/>
    </source>
</evidence>
<evidence type="ECO:0000256" key="4">
    <source>
        <dbReference type="ARBA" id="ARBA00022692"/>
    </source>
</evidence>
<feature type="transmembrane region" description="Helical" evidence="7">
    <location>
        <begin position="52"/>
        <end position="73"/>
    </location>
</feature>
<keyword evidence="6 7" id="KW-0472">Membrane</keyword>
<accession>A0A840RA64</accession>
<keyword evidence="10" id="KW-1185">Reference proteome</keyword>
<evidence type="ECO:0000313" key="10">
    <source>
        <dbReference type="Proteomes" id="UP000543030"/>
    </source>
</evidence>